<dbReference type="InterPro" id="IPR002575">
    <property type="entry name" value="Aminoglycoside_PTrfase"/>
</dbReference>
<dbReference type="AlphaFoldDB" id="A0A6J6H4N1"/>
<feature type="domain" description="Aminoglycoside phosphotransferase" evidence="2">
    <location>
        <begin position="39"/>
        <end position="252"/>
    </location>
</feature>
<evidence type="ECO:0000313" key="3">
    <source>
        <dbReference type="EMBL" id="CAB4608046.1"/>
    </source>
</evidence>
<dbReference type="Pfam" id="PF01636">
    <property type="entry name" value="APH"/>
    <property type="match status" value="1"/>
</dbReference>
<feature type="compositionally biased region" description="Low complexity" evidence="1">
    <location>
        <begin position="365"/>
        <end position="377"/>
    </location>
</feature>
<protein>
    <submittedName>
        <fullName evidence="3">Unannotated protein</fullName>
    </submittedName>
</protein>
<gene>
    <name evidence="3" type="ORF">UFOPK1855_00244</name>
</gene>
<dbReference type="InterPro" id="IPR011009">
    <property type="entry name" value="Kinase-like_dom_sf"/>
</dbReference>
<accession>A0A6J6H4N1</accession>
<proteinExistence type="predicted"/>
<feature type="compositionally biased region" description="Acidic residues" evidence="1">
    <location>
        <begin position="334"/>
        <end position="352"/>
    </location>
</feature>
<dbReference type="Gene3D" id="3.90.1200.10">
    <property type="match status" value="1"/>
</dbReference>
<evidence type="ECO:0000259" key="2">
    <source>
        <dbReference type="Pfam" id="PF01636"/>
    </source>
</evidence>
<dbReference type="EMBL" id="CAEZUW010000022">
    <property type="protein sequence ID" value="CAB4608046.1"/>
    <property type="molecule type" value="Genomic_DNA"/>
</dbReference>
<feature type="compositionally biased region" description="Basic and acidic residues" evidence="1">
    <location>
        <begin position="384"/>
        <end position="402"/>
    </location>
</feature>
<dbReference type="SUPFAM" id="SSF56112">
    <property type="entry name" value="Protein kinase-like (PK-like)"/>
    <property type="match status" value="1"/>
</dbReference>
<name>A0A6J6H4N1_9ZZZZ</name>
<sequence>MGKSPLILAALAKAAVPSLTFTSVKKLSAGGTGLFDSALLTSSTGEHYVARTPQSRAGALELDVETQVLRTLGSSVRSKLPFKITSQLGETKDARGARVVLFEFLYGNPIDPARVAASSPLAGSIGSAIAAIHALDTESIRTAGLPEFSAAELVKKLVNELDEVAATGEIPSALLSRWESALEDVSLFRYQPTVVHGELSADTVLELDGAVSAVLNWGALHLGDPAQDLTWLASTVYGELFDAVMLSYAKTSGSSDAGLKQRAALYNELAHARWLLLCVKRQDEQAIAEARAEISYLAQDLEDGVLPALTASAFVSAAAAGAFVTAEEAGAQSEEADAQPEAEAQEEAEELNFESFAETIEEPSQTESTSDASTETAPISQVELDDKTREIELPDKTDNELF</sequence>
<feature type="region of interest" description="Disordered" evidence="1">
    <location>
        <begin position="328"/>
        <end position="402"/>
    </location>
</feature>
<evidence type="ECO:0000256" key="1">
    <source>
        <dbReference type="SAM" id="MobiDB-lite"/>
    </source>
</evidence>
<reference evidence="3" key="1">
    <citation type="submission" date="2020-05" db="EMBL/GenBank/DDBJ databases">
        <authorList>
            <person name="Chiriac C."/>
            <person name="Salcher M."/>
            <person name="Ghai R."/>
            <person name="Kavagutti S V."/>
        </authorList>
    </citation>
    <scope>NUCLEOTIDE SEQUENCE</scope>
</reference>
<organism evidence="3">
    <name type="scientific">freshwater metagenome</name>
    <dbReference type="NCBI Taxonomy" id="449393"/>
    <lineage>
        <taxon>unclassified sequences</taxon>
        <taxon>metagenomes</taxon>
        <taxon>ecological metagenomes</taxon>
    </lineage>
</organism>